<organism evidence="1">
    <name type="scientific">viral metagenome</name>
    <dbReference type="NCBI Taxonomy" id="1070528"/>
    <lineage>
        <taxon>unclassified sequences</taxon>
        <taxon>metagenomes</taxon>
        <taxon>organismal metagenomes</taxon>
    </lineage>
</organism>
<sequence>MRTRSTLYLLARILGDVNAVRRGRVVARLWNRTVGRIVARFTPWR</sequence>
<name>A0A6M3J1J7_9ZZZZ</name>
<gene>
    <name evidence="1" type="ORF">MM415B00627_0010</name>
</gene>
<reference evidence="1" key="1">
    <citation type="submission" date="2020-03" db="EMBL/GenBank/DDBJ databases">
        <title>The deep terrestrial virosphere.</title>
        <authorList>
            <person name="Holmfeldt K."/>
            <person name="Nilsson E."/>
            <person name="Simone D."/>
            <person name="Lopez-Fernandez M."/>
            <person name="Wu X."/>
            <person name="de Brujin I."/>
            <person name="Lundin D."/>
            <person name="Andersson A."/>
            <person name="Bertilsson S."/>
            <person name="Dopson M."/>
        </authorList>
    </citation>
    <scope>NUCLEOTIDE SEQUENCE</scope>
    <source>
        <strain evidence="1">MM415B00627</strain>
    </source>
</reference>
<evidence type="ECO:0000313" key="1">
    <source>
        <dbReference type="EMBL" id="QJA63428.1"/>
    </source>
</evidence>
<dbReference type="EMBL" id="MT141497">
    <property type="protein sequence ID" value="QJA63428.1"/>
    <property type="molecule type" value="Genomic_DNA"/>
</dbReference>
<dbReference type="AlphaFoldDB" id="A0A6M3J1J7"/>
<protein>
    <submittedName>
        <fullName evidence="1">Uncharacterized protein</fullName>
    </submittedName>
</protein>
<accession>A0A6M3J1J7</accession>
<proteinExistence type="predicted"/>